<accession>A0AAV1HNS3</accession>
<feature type="compositionally biased region" description="Basic and acidic residues" evidence="1">
    <location>
        <begin position="139"/>
        <end position="168"/>
    </location>
</feature>
<feature type="region of interest" description="Disordered" evidence="1">
    <location>
        <begin position="244"/>
        <end position="263"/>
    </location>
</feature>
<reference evidence="2" key="1">
    <citation type="submission" date="2023-08" db="EMBL/GenBank/DDBJ databases">
        <authorList>
            <person name="Alioto T."/>
            <person name="Alioto T."/>
            <person name="Gomez Garrido J."/>
        </authorList>
    </citation>
    <scope>NUCLEOTIDE SEQUENCE</scope>
</reference>
<organism evidence="2 3">
    <name type="scientific">Xyrichtys novacula</name>
    <name type="common">Pearly razorfish</name>
    <name type="synonym">Hemipteronotus novacula</name>
    <dbReference type="NCBI Taxonomy" id="13765"/>
    <lineage>
        <taxon>Eukaryota</taxon>
        <taxon>Metazoa</taxon>
        <taxon>Chordata</taxon>
        <taxon>Craniata</taxon>
        <taxon>Vertebrata</taxon>
        <taxon>Euteleostomi</taxon>
        <taxon>Actinopterygii</taxon>
        <taxon>Neopterygii</taxon>
        <taxon>Teleostei</taxon>
        <taxon>Neoteleostei</taxon>
        <taxon>Acanthomorphata</taxon>
        <taxon>Eupercaria</taxon>
        <taxon>Labriformes</taxon>
        <taxon>Labridae</taxon>
        <taxon>Xyrichtys</taxon>
    </lineage>
</organism>
<feature type="region of interest" description="Disordered" evidence="1">
    <location>
        <begin position="1150"/>
        <end position="1186"/>
    </location>
</feature>
<dbReference type="EMBL" id="OY660886">
    <property type="protein sequence ID" value="CAJ1086378.1"/>
    <property type="molecule type" value="Genomic_DNA"/>
</dbReference>
<name>A0AAV1HNS3_XYRNO</name>
<feature type="compositionally biased region" description="Basic and acidic residues" evidence="1">
    <location>
        <begin position="967"/>
        <end position="989"/>
    </location>
</feature>
<proteinExistence type="predicted"/>
<dbReference type="Proteomes" id="UP001178508">
    <property type="component" value="Chromosome 23"/>
</dbReference>
<feature type="region of interest" description="Disordered" evidence="1">
    <location>
        <begin position="1721"/>
        <end position="1756"/>
    </location>
</feature>
<feature type="region of interest" description="Disordered" evidence="1">
    <location>
        <begin position="1017"/>
        <end position="1057"/>
    </location>
</feature>
<feature type="compositionally biased region" description="Polar residues" evidence="1">
    <location>
        <begin position="1244"/>
        <end position="1265"/>
    </location>
</feature>
<feature type="region of interest" description="Disordered" evidence="1">
    <location>
        <begin position="958"/>
        <end position="990"/>
    </location>
</feature>
<feature type="region of interest" description="Disordered" evidence="1">
    <location>
        <begin position="1"/>
        <end position="25"/>
    </location>
</feature>
<dbReference type="GO" id="GO:0005576">
    <property type="term" value="C:extracellular region"/>
    <property type="evidence" value="ECO:0007669"/>
    <property type="project" value="GOC"/>
</dbReference>
<feature type="region of interest" description="Disordered" evidence="1">
    <location>
        <begin position="139"/>
        <end position="199"/>
    </location>
</feature>
<dbReference type="Pfam" id="PF14874">
    <property type="entry name" value="PapD-like"/>
    <property type="match status" value="1"/>
</dbReference>
<feature type="compositionally biased region" description="Low complexity" evidence="1">
    <location>
        <begin position="1028"/>
        <end position="1045"/>
    </location>
</feature>
<keyword evidence="3" id="KW-1185">Reference proteome</keyword>
<gene>
    <name evidence="2" type="ORF">XNOV1_A027684</name>
</gene>
<dbReference type="GO" id="GO:0003351">
    <property type="term" value="P:epithelial cilium movement involved in extracellular fluid movement"/>
    <property type="evidence" value="ECO:0007669"/>
    <property type="project" value="TreeGrafter"/>
</dbReference>
<evidence type="ECO:0000256" key="1">
    <source>
        <dbReference type="SAM" id="MobiDB-lite"/>
    </source>
</evidence>
<dbReference type="PANTHER" id="PTHR21963:SF1">
    <property type="entry name" value="SPERM-ASSOCIATED ANTIGEN 17"/>
    <property type="match status" value="1"/>
</dbReference>
<feature type="compositionally biased region" description="Polar residues" evidence="1">
    <location>
        <begin position="2064"/>
        <end position="2077"/>
    </location>
</feature>
<dbReference type="InterPro" id="IPR026173">
    <property type="entry name" value="SPAG17"/>
</dbReference>
<sequence length="2084" mass="232883">MPPKRAKRGSASKSSAEAAGNKKWEAGLTEAQLEEETWRACVSFVIGKTPKDEELIQALVLAVQKPLRRLFTLLTWDSTLAKIQELGNPKAKKPDDVPKFYEINEPAKVLLDAGEEIPIDLMAKILKFHLLQIKSSDQQRKAEEEKAKADRPSGKNKEGAKAPPDNKGKRAPPSAKQFKEKTKLKRRDDVEPPAFIDDEPEDGPQCYILVLGFYQPQLIRALDAIGVHVANVIQLCSEHTEDSEGLQEQHACEDKEPSPGLDSEAEVSEAAEVKKLDLFWSGLRPVLDCEPPESKLHNVVQLRYTVQDFVLPFHKQDPEAELLMGSKIFEGVANLIYDCLDWRRQHQHYLDSIRLISVPTVKGLDLQPAEKKSARERNTKVQGTGQLLLSTDVDMRYYNNLLDLVPPEACSVPLILHSMVEQVVVSEEQPTVSHPDEIPKPHNGPGLDYQVLSCMLTSFLPLFDTDEDKSQLFEYMLTKAQNEEDKKKLEDKFGAKQPPKKSVHPQVIRHHDERALRLRDIDRIEGFDPAEVESSMMKLSPVWKLIRSVALQSNSSSCRMAIKQQLRHHCTDDVVSWPEVEHFLHQSVFESMPLTKPDQKSILLQAAGPLGSMEVAEQQESVIIPWDNPPCYAKQQLNNLRKKGPTFLTENPGDGEIKRRAHCQLDLSDIQSCRLRSLSDFHYAEHHSASIFPQVLQAASEEYRCLDTFRGGLNNIMYIFCHNPMSPYRQSKETWDVKLHTDVKFRKYLAHVAETVADWTKEEELKRDEMQLRNRRPSESLIEEKVKDSAEEEEITLEPVIRKDSLKAWKLEQERLQGEEIAKKAKKDSAAKSKQQKEEAKSTNNKKNKALTSGKKSRAQTTNNSAKTPGEPTATTEPSVEGEKEQHPTEEKFNCFTGYSMDGKLIHVSGHIQHLFPSDGGHIIAENISYVEGSSLMKVTVKKDGHHFCTHIDRIIVDRAQSPSQPQDKESNVKDIKESGPEEKKEVKHGSFTAVLNNGVHLSYSYYGPTGEYRGDVLSSDLETAGGSPETSTPLPISPPSSSQHSKSKICEGQPPLTSTPFNSLSLSLPNGLLLQFLREETQDVSLKEQGILVKQSFPLHGRGVAGQLQDPFLSKELSRIVTSQGAVIRHMRDGSTEVLPADGSVSLKQDAGPVWVPGSDLEGGNTPQESEDTKTERRSEAEADSQRGLWITTTQYGARIHTVGTTHKHITTTPLLVFKATDPITHEVMLRREDLVSVWKPDGSQSVEHTDGTRITGNYHNRPPNTSERLLLHPGSEHFSSVCASTEEVQIQNTNVETTSSCSGKEAVSEHGCDERESSVLKNGEVSMMAEENSKRSACGSDEEILATKERLVMVEKEGCPTVVMYPERHTAHVFLADGTVITGDNQGAYQVFPSSVGLLQIQSDGKCVYSSDPPVTPSPNNGSPTNQPGSYSMSHTDKMACDITDPDGNHFQVMEDGQLSVLNLSPAPSTLNQDEEELEEDEDREISVINAKHREHCPRLFIVHEDGSGTELLSSQTVEELLYQAYSDPTIAVLKEPLPDTQDEFGITILKPSQQSVWSQWLLGKQNPNITPPNLRNRTWHDFPRTEEIAPGSPFGTNLGWGLTLKETCSGLAAQHQPVRSCPKVLEIRELYQHRPITTPFKNTIDIKLKEYIESLMEREQRSEEMKIKEPRTEEEIARASDLLNLVLSFAEEEEAAQSFNKRTPEDIANLYSQGVEAPTEVDVSEDTASISSDSLTGETKSKWTRRRAQHRQEISEGHTYREALKKKRVVPFFHPENYPLYQELLVSTSTHQRPDMKSLSMALPPMSKSDSAEAFLKYAPQETTPRPLNPTPSQSASRAAGSGRILKKRPTNTEPHTAGESRLRDSSEQTKSLLVDVTGRPRRTQVRLPTSILSSKPYSVPNEQFLSVEEPVRMKCRTVSMANPDLIVRGFQLLPSSVNFGTVQEGTSTAFTVVMTNVGVDTCRFHVKQPPLATGLRVIYNPGPVPAGLQAQLKVQLFAMCATQTGEVEPKKYISHDIVINTETDILYLPVTANILLNSSRNAKLYGIWLKDRNKKGLKIRQQSSQANSPLTRSPKSKGLH</sequence>
<evidence type="ECO:0000313" key="2">
    <source>
        <dbReference type="EMBL" id="CAJ1086378.1"/>
    </source>
</evidence>
<feature type="compositionally biased region" description="Basic and acidic residues" evidence="1">
    <location>
        <begin position="820"/>
        <end position="841"/>
    </location>
</feature>
<feature type="region of interest" description="Disordered" evidence="1">
    <location>
        <begin position="1824"/>
        <end position="1873"/>
    </location>
</feature>
<feature type="compositionally biased region" description="Polar residues" evidence="1">
    <location>
        <begin position="1729"/>
        <end position="1741"/>
    </location>
</feature>
<feature type="compositionally biased region" description="Basic and acidic residues" evidence="1">
    <location>
        <begin position="1860"/>
        <end position="1871"/>
    </location>
</feature>
<feature type="region of interest" description="Disordered" evidence="1">
    <location>
        <begin position="1409"/>
        <end position="1435"/>
    </location>
</feature>
<dbReference type="GO" id="GO:1990716">
    <property type="term" value="C:axonemal central apparatus"/>
    <property type="evidence" value="ECO:0007669"/>
    <property type="project" value="TreeGrafter"/>
</dbReference>
<feature type="compositionally biased region" description="Basic residues" evidence="1">
    <location>
        <begin position="1"/>
        <end position="10"/>
    </location>
</feature>
<feature type="compositionally biased region" description="Polar residues" evidence="1">
    <location>
        <begin position="859"/>
        <end position="878"/>
    </location>
</feature>
<dbReference type="GO" id="GO:1904158">
    <property type="term" value="P:axonemal central apparatus assembly"/>
    <property type="evidence" value="ECO:0007669"/>
    <property type="project" value="TreeGrafter"/>
</dbReference>
<feature type="compositionally biased region" description="Basic and acidic residues" evidence="1">
    <location>
        <begin position="1172"/>
        <end position="1186"/>
    </location>
</feature>
<feature type="compositionally biased region" description="Basic and acidic residues" evidence="1">
    <location>
        <begin position="881"/>
        <end position="890"/>
    </location>
</feature>
<feature type="region of interest" description="Disordered" evidence="1">
    <location>
        <begin position="2062"/>
        <end position="2084"/>
    </location>
</feature>
<dbReference type="PANTHER" id="PTHR21963">
    <property type="entry name" value="PF6"/>
    <property type="match status" value="1"/>
</dbReference>
<feature type="compositionally biased region" description="Basic and acidic residues" evidence="1">
    <location>
        <begin position="177"/>
        <end position="190"/>
    </location>
</feature>
<evidence type="ECO:0000313" key="3">
    <source>
        <dbReference type="Proteomes" id="UP001178508"/>
    </source>
</evidence>
<protein>
    <submittedName>
        <fullName evidence="2">Sperm-associated antigen 17 isoform X2</fullName>
    </submittedName>
</protein>
<feature type="compositionally biased region" description="Low complexity" evidence="1">
    <location>
        <begin position="1838"/>
        <end position="1847"/>
    </location>
</feature>
<feature type="region of interest" description="Disordered" evidence="1">
    <location>
        <begin position="1243"/>
        <end position="1265"/>
    </location>
</feature>
<feature type="compositionally biased region" description="Polar residues" evidence="1">
    <location>
        <begin position="1824"/>
        <end position="1837"/>
    </location>
</feature>
<feature type="compositionally biased region" description="Polar residues" evidence="1">
    <location>
        <begin position="1420"/>
        <end position="1435"/>
    </location>
</feature>
<feature type="region of interest" description="Disordered" evidence="1">
    <location>
        <begin position="820"/>
        <end position="890"/>
    </location>
</feature>